<protein>
    <submittedName>
        <fullName evidence="1">Uncharacterized protein</fullName>
    </submittedName>
</protein>
<dbReference type="EMBL" id="JAEACQ010000161">
    <property type="protein sequence ID" value="MBL7627494.1"/>
    <property type="molecule type" value="Genomic_DNA"/>
</dbReference>
<name>A0A937UL61_9ACTN</name>
<organism evidence="1 2">
    <name type="scientific">Frankia nepalensis</name>
    <dbReference type="NCBI Taxonomy" id="1836974"/>
    <lineage>
        <taxon>Bacteria</taxon>
        <taxon>Bacillati</taxon>
        <taxon>Actinomycetota</taxon>
        <taxon>Actinomycetes</taxon>
        <taxon>Frankiales</taxon>
        <taxon>Frankiaceae</taxon>
        <taxon>Frankia</taxon>
    </lineage>
</organism>
<gene>
    <name evidence="1" type="ORF">I7412_09990</name>
</gene>
<dbReference type="AlphaFoldDB" id="A0A937UL61"/>
<dbReference type="Proteomes" id="UP000604475">
    <property type="component" value="Unassembled WGS sequence"/>
</dbReference>
<dbReference type="RefSeq" id="WP_202999294.1">
    <property type="nucleotide sequence ID" value="NZ_JADWYU010000098.1"/>
</dbReference>
<evidence type="ECO:0000313" key="2">
    <source>
        <dbReference type="Proteomes" id="UP000604475"/>
    </source>
</evidence>
<reference evidence="1" key="1">
    <citation type="submission" date="2020-12" db="EMBL/GenBank/DDBJ databases">
        <title>Genomic characterization of non-nitrogen-fixing Frankia strains.</title>
        <authorList>
            <person name="Carlos-Shanley C."/>
            <person name="Guerra T."/>
            <person name="Hahn D."/>
        </authorList>
    </citation>
    <scope>NUCLEOTIDE SEQUENCE</scope>
    <source>
        <strain evidence="1">CN6</strain>
    </source>
</reference>
<evidence type="ECO:0000313" key="1">
    <source>
        <dbReference type="EMBL" id="MBL7627494.1"/>
    </source>
</evidence>
<accession>A0A937UL61</accession>
<sequence>MRGTTDGWRSRWLGRNTFGRGPGARRAGFVAGLLAGVLLLMAGAVACGGDTDAGPGDTAAGPTPSPTIVGTARPVGVTGPQPGFVASWYGRDEVEQAAPGGDAQLHRILTDLRQKTLTMAGVMGDLTARCENDRIDLAPGAVTPCVTVYDGLEMAWEIIVSRDAPPGALWVSYRIEPPPVALLTATNVYQLFWQVATSVPGFHFDDPRCDEIPAAILVGRGMAGEKADTGYRCQYLAGAAGDPVRNRVDLRVLIDDEGAVTFE</sequence>
<comment type="caution">
    <text evidence="1">The sequence shown here is derived from an EMBL/GenBank/DDBJ whole genome shotgun (WGS) entry which is preliminary data.</text>
</comment>
<keyword evidence="2" id="KW-1185">Reference proteome</keyword>
<proteinExistence type="predicted"/>